<protein>
    <submittedName>
        <fullName evidence="1">Uncharacterized protein</fullName>
    </submittedName>
</protein>
<evidence type="ECO:0000313" key="1">
    <source>
        <dbReference type="EMBL" id="MBX24732.1"/>
    </source>
</evidence>
<dbReference type="AlphaFoldDB" id="A0A2P2M3E7"/>
<sequence>MKREKNKCCVYVLHQTVKEKESTRNCKFQENRSNWLLNESVNALSQVMHSPTALMVNNVTILENTMKIMRSLRQKLQFMMKQTNYQQSKTAVSVNGVTILKNTIKTMRVSETKITIRN</sequence>
<dbReference type="EMBL" id="GGEC01044248">
    <property type="protein sequence ID" value="MBX24732.1"/>
    <property type="molecule type" value="Transcribed_RNA"/>
</dbReference>
<proteinExistence type="predicted"/>
<accession>A0A2P2M3E7</accession>
<reference evidence="1" key="1">
    <citation type="submission" date="2018-02" db="EMBL/GenBank/DDBJ databases">
        <title>Rhizophora mucronata_Transcriptome.</title>
        <authorList>
            <person name="Meera S.P."/>
            <person name="Sreeshan A."/>
            <person name="Augustine A."/>
        </authorList>
    </citation>
    <scope>NUCLEOTIDE SEQUENCE</scope>
    <source>
        <tissue evidence="1">Leaf</tissue>
    </source>
</reference>
<name>A0A2P2M3E7_RHIMU</name>
<organism evidence="1">
    <name type="scientific">Rhizophora mucronata</name>
    <name type="common">Asiatic mangrove</name>
    <dbReference type="NCBI Taxonomy" id="61149"/>
    <lineage>
        <taxon>Eukaryota</taxon>
        <taxon>Viridiplantae</taxon>
        <taxon>Streptophyta</taxon>
        <taxon>Embryophyta</taxon>
        <taxon>Tracheophyta</taxon>
        <taxon>Spermatophyta</taxon>
        <taxon>Magnoliopsida</taxon>
        <taxon>eudicotyledons</taxon>
        <taxon>Gunneridae</taxon>
        <taxon>Pentapetalae</taxon>
        <taxon>rosids</taxon>
        <taxon>fabids</taxon>
        <taxon>Malpighiales</taxon>
        <taxon>Rhizophoraceae</taxon>
        <taxon>Rhizophora</taxon>
    </lineage>
</organism>